<feature type="transmembrane region" description="Helical" evidence="1">
    <location>
        <begin position="46"/>
        <end position="66"/>
    </location>
</feature>
<dbReference type="OrthoDB" id="10327620at2759"/>
<keyword evidence="3" id="KW-1185">Reference proteome</keyword>
<gene>
    <name evidence="2" type="ORF">AC578_2191</name>
</gene>
<evidence type="ECO:0000256" key="1">
    <source>
        <dbReference type="SAM" id="Phobius"/>
    </source>
</evidence>
<dbReference type="Proteomes" id="UP000070133">
    <property type="component" value="Unassembled WGS sequence"/>
</dbReference>
<dbReference type="EMBL" id="LFZN01000223">
    <property type="protein sequence ID" value="KXS95304.1"/>
    <property type="molecule type" value="Genomic_DNA"/>
</dbReference>
<proteinExistence type="predicted"/>
<evidence type="ECO:0000313" key="3">
    <source>
        <dbReference type="Proteomes" id="UP000070133"/>
    </source>
</evidence>
<keyword evidence="1" id="KW-0472">Membrane</keyword>
<evidence type="ECO:0000313" key="2">
    <source>
        <dbReference type="EMBL" id="KXS95304.1"/>
    </source>
</evidence>
<comment type="caution">
    <text evidence="2">The sequence shown here is derived from an EMBL/GenBank/DDBJ whole genome shotgun (WGS) entry which is preliminary data.</text>
</comment>
<sequence>MPSSRTLPPPNPHHAALSPDDRLQHLLQADAMRNYHRVQRRQLHHFNSLTMLLLLAFAALALIGLWHAQGTRETPPTTHQPQNTSASCAQLCTSFDLLSLVAPAHPHILWLTSRAADYAPDWLHALPHGWPLNSLGRTSSVVPTIWRTNPLADQVRDEATYFVRLGLMELLDRCVESFQSLTHERQTQSFLQHYLSRYTLLPAPAVPDERETLRAAMAWANDTAAIDQLVRLRDAVSSGLSELRTTIAHGVAHIDQSIALGHGPWDYSCDNATQCKREWQHELDHLRLLTSWTYFVELNLLTSSHTIDAMAFFTRYFKRLHYIGHRAGLYAARQWALDHVQTSEKMVKACGTCFADTSAWHSWWQPYENTIPSTPPNVLEPHDPILLRTRFHGKSKTGRGEEDDGYGGHPIIAPLDFRKYKPALNGEQCLGIDHIWDDEQLDRELEAKVKPPPGYPYSIDSHELRVGLEFMWGNVWCIKQARMVHNRKLGLLEPAEAYALRWVKDWPRRWQRRTFVHEAWDAE</sequence>
<name>A0A139GYM6_9PEZI</name>
<organism evidence="2 3">
    <name type="scientific">Pseudocercospora eumusae</name>
    <dbReference type="NCBI Taxonomy" id="321146"/>
    <lineage>
        <taxon>Eukaryota</taxon>
        <taxon>Fungi</taxon>
        <taxon>Dikarya</taxon>
        <taxon>Ascomycota</taxon>
        <taxon>Pezizomycotina</taxon>
        <taxon>Dothideomycetes</taxon>
        <taxon>Dothideomycetidae</taxon>
        <taxon>Mycosphaerellales</taxon>
        <taxon>Mycosphaerellaceae</taxon>
        <taxon>Pseudocercospora</taxon>
    </lineage>
</organism>
<keyword evidence="1" id="KW-1133">Transmembrane helix</keyword>
<accession>A0A139GYM6</accession>
<protein>
    <submittedName>
        <fullName evidence="2">Uncharacterized protein</fullName>
    </submittedName>
</protein>
<keyword evidence="1" id="KW-0812">Transmembrane</keyword>
<reference evidence="2 3" key="1">
    <citation type="submission" date="2015-07" db="EMBL/GenBank/DDBJ databases">
        <title>Comparative genomics of the Sigatoka disease complex on banana suggests a link between parallel evolutionary changes in Pseudocercospora fijiensis and Pseudocercospora eumusae and increased virulence on the banana host.</title>
        <authorList>
            <person name="Chang T.-C."/>
            <person name="Salvucci A."/>
            <person name="Crous P.W."/>
            <person name="Stergiopoulos I."/>
        </authorList>
    </citation>
    <scope>NUCLEOTIDE SEQUENCE [LARGE SCALE GENOMIC DNA]</scope>
    <source>
        <strain evidence="2 3">CBS 114824</strain>
    </source>
</reference>
<dbReference type="AlphaFoldDB" id="A0A139GYM6"/>